<accession>A0A8R1DJF6</accession>
<evidence type="ECO:0000313" key="5">
    <source>
        <dbReference type="Proteomes" id="UP000005237"/>
    </source>
</evidence>
<dbReference type="EnsemblMetazoa" id="CJA04449.1">
    <property type="protein sequence ID" value="CJA04449.1"/>
    <property type="gene ID" value="WBGene00123652"/>
</dbReference>
<dbReference type="Gene3D" id="2.130.10.10">
    <property type="entry name" value="YVTN repeat-like/Quinoprotein amine dehydrogenase"/>
    <property type="match status" value="1"/>
</dbReference>
<evidence type="ECO:0000256" key="2">
    <source>
        <dbReference type="SAM" id="MobiDB-lite"/>
    </source>
</evidence>
<reference evidence="4" key="2">
    <citation type="submission" date="2022-06" db="UniProtKB">
        <authorList>
            <consortium name="EnsemblMetazoa"/>
        </authorList>
    </citation>
    <scope>IDENTIFICATION</scope>
    <source>
        <strain evidence="4">DF5081</strain>
    </source>
</reference>
<keyword evidence="1" id="KW-0479">Metal-binding</keyword>
<dbReference type="SUPFAM" id="SSF50978">
    <property type="entry name" value="WD40 repeat-like"/>
    <property type="match status" value="1"/>
</dbReference>
<dbReference type="PROSITE" id="PS50157">
    <property type="entry name" value="ZINC_FINGER_C2H2_2"/>
    <property type="match status" value="1"/>
</dbReference>
<organism evidence="4 5">
    <name type="scientific">Caenorhabditis japonica</name>
    <dbReference type="NCBI Taxonomy" id="281687"/>
    <lineage>
        <taxon>Eukaryota</taxon>
        <taxon>Metazoa</taxon>
        <taxon>Ecdysozoa</taxon>
        <taxon>Nematoda</taxon>
        <taxon>Chromadorea</taxon>
        <taxon>Rhabditida</taxon>
        <taxon>Rhabditina</taxon>
        <taxon>Rhabditomorpha</taxon>
        <taxon>Rhabditoidea</taxon>
        <taxon>Rhabditidae</taxon>
        <taxon>Peloderinae</taxon>
        <taxon>Caenorhabditis</taxon>
    </lineage>
</organism>
<evidence type="ECO:0000256" key="1">
    <source>
        <dbReference type="PROSITE-ProRule" id="PRU00042"/>
    </source>
</evidence>
<proteinExistence type="predicted"/>
<feature type="domain" description="C2H2-type" evidence="3">
    <location>
        <begin position="222"/>
        <end position="252"/>
    </location>
</feature>
<dbReference type="AlphaFoldDB" id="A0A8R1DJF6"/>
<keyword evidence="1" id="KW-0863">Zinc-finger</keyword>
<protein>
    <submittedName>
        <fullName evidence="4">C2H2-type domain-containing protein</fullName>
    </submittedName>
</protein>
<keyword evidence="5" id="KW-1185">Reference proteome</keyword>
<sequence>MVAPRRSRRSQQPPPPQDEEKPKKIDSSKANQEEEEEEDLEEEKFQFSFSEEKLTSKECAQKMDEFQSREELLSYVHPDELNRFTVKSFIGRNGQPMKCFNCTRKYTSASGFLAHLKKCEKTPSNEPDEATLYRRSPSLWLKVDRKEQKVVLNQIAGADNECFVTGCSKKFGTQNALIGHLKKCVKPEYFLYKNRAADFRKLEQKIKMKYIREAITANNGSAECLGCSREFSHSYGLSYHLERCNVEKSEQPWRCYRCGFHATVNESRTHLDECNRDKEASMLDSMDSILEFEGKTDFEISIEAKRRKHDAPRATPRKDGTTLYRYRKSTVNREFNGVVSLADQRKYEAECSKYFESWKTKSLEVPFSNRLTKIGKPQWKPEAASSPRIFARKSVTVVPRKVEGLQHTIPAGVRIAARESVDIESTTVAYCGAPINAIKVAPGKIDDTYDVICVSTFADENDLDSDSSIVQFWKHRINNERSELKLWFLLSLPFRGTVLSTTWLQKHSPSDPDLVGFVAFSTSKGEVLIYRIDSKNTGIGIGIVTAEPNIILKLGNMEKKADYSMMNTTIKVEGEEVDVPDIDESLIPIIKISWCSQNGGRLLAGIDALGAVLIWDLDGDGDGDRNPIRKIEDDWQSPPSDIAWLDAEHIVMGFREKLAKVINVNSWEVKMEENTIKTAGTRVHTDPRIVESFFTFQSEYTAFPYPNATSVSYVNMDVDSKMLVLCPTANTHQLMTWDVAMCPTVGTLLSCGVDGRLLASATGRLLRRGRHSFFANRNLMTLTRRRIQKDPSNISDILKQVKNEDSSLDKTNKEPLEESLADYDAVCSKMWLEMTFDEPFEPVRPEISCRDQRIESLNCVDTNVDPNYPVSFTGGEAGLLFAVPSKLIIRNNFKV</sequence>
<feature type="compositionally biased region" description="Basic and acidic residues" evidence="2">
    <location>
        <begin position="18"/>
        <end position="27"/>
    </location>
</feature>
<name>A0A8R1DJF6_CAEJA</name>
<dbReference type="GO" id="GO:0008270">
    <property type="term" value="F:zinc ion binding"/>
    <property type="evidence" value="ECO:0007669"/>
    <property type="project" value="UniProtKB-KW"/>
</dbReference>
<dbReference type="InterPro" id="IPR013087">
    <property type="entry name" value="Znf_C2H2_type"/>
</dbReference>
<evidence type="ECO:0000313" key="4">
    <source>
        <dbReference type="EnsemblMetazoa" id="CJA04449.1"/>
    </source>
</evidence>
<feature type="region of interest" description="Disordered" evidence="2">
    <location>
        <begin position="1"/>
        <end position="47"/>
    </location>
</feature>
<feature type="compositionally biased region" description="Acidic residues" evidence="2">
    <location>
        <begin position="33"/>
        <end position="42"/>
    </location>
</feature>
<dbReference type="InterPro" id="IPR036322">
    <property type="entry name" value="WD40_repeat_dom_sf"/>
</dbReference>
<dbReference type="InterPro" id="IPR015943">
    <property type="entry name" value="WD40/YVTN_repeat-like_dom_sf"/>
</dbReference>
<keyword evidence="1" id="KW-0862">Zinc</keyword>
<reference evidence="5" key="1">
    <citation type="submission" date="2010-08" db="EMBL/GenBank/DDBJ databases">
        <authorList>
            <consortium name="Caenorhabditis japonica Sequencing Consortium"/>
            <person name="Wilson R.K."/>
        </authorList>
    </citation>
    <scope>NUCLEOTIDE SEQUENCE [LARGE SCALE GENOMIC DNA]</scope>
    <source>
        <strain evidence="5">DF5081</strain>
    </source>
</reference>
<dbReference type="Proteomes" id="UP000005237">
    <property type="component" value="Unassembled WGS sequence"/>
</dbReference>
<evidence type="ECO:0000259" key="3">
    <source>
        <dbReference type="PROSITE" id="PS50157"/>
    </source>
</evidence>